<reference evidence="1 2" key="1">
    <citation type="submission" date="2019-02" db="EMBL/GenBank/DDBJ databases">
        <title>Opniocepnalus argus genome.</title>
        <authorList>
            <person name="Zhou C."/>
            <person name="Xiao S."/>
        </authorList>
    </citation>
    <scope>NUCLEOTIDE SEQUENCE [LARGE SCALE GENOMIC DNA]</scope>
    <source>
        <strain evidence="1">OARG1902GOOAL</strain>
        <tissue evidence="1">Muscle</tissue>
    </source>
</reference>
<proteinExistence type="predicted"/>
<dbReference type="AlphaFoldDB" id="A0A6G1QQM4"/>
<evidence type="ECO:0000313" key="1">
    <source>
        <dbReference type="EMBL" id="KAF3704767.1"/>
    </source>
</evidence>
<reference evidence="2" key="2">
    <citation type="submission" date="2019-02" db="EMBL/GenBank/DDBJ databases">
        <title>Opniocepnalus argus Var Kimnra genome.</title>
        <authorList>
            <person name="Zhou C."/>
            <person name="Xiao S."/>
        </authorList>
    </citation>
    <scope>NUCLEOTIDE SEQUENCE [LARGE SCALE GENOMIC DNA]</scope>
</reference>
<dbReference type="Proteomes" id="UP000503349">
    <property type="component" value="Chromosome 20"/>
</dbReference>
<sequence length="60" mass="6821">MQRVSDAVLQAGCKDDWRPLAPKCMCTATVWTCQKEQICHYTQVNLHKTSDALHMAEKSL</sequence>
<name>A0A6G1QQM4_CHAAH</name>
<keyword evidence="2" id="KW-1185">Reference proteome</keyword>
<organism evidence="1 2">
    <name type="scientific">Channa argus</name>
    <name type="common">Northern snakehead</name>
    <name type="synonym">Ophicephalus argus</name>
    <dbReference type="NCBI Taxonomy" id="215402"/>
    <lineage>
        <taxon>Eukaryota</taxon>
        <taxon>Metazoa</taxon>
        <taxon>Chordata</taxon>
        <taxon>Craniata</taxon>
        <taxon>Vertebrata</taxon>
        <taxon>Euteleostomi</taxon>
        <taxon>Actinopterygii</taxon>
        <taxon>Neopterygii</taxon>
        <taxon>Teleostei</taxon>
        <taxon>Neoteleostei</taxon>
        <taxon>Acanthomorphata</taxon>
        <taxon>Anabantaria</taxon>
        <taxon>Anabantiformes</taxon>
        <taxon>Channoidei</taxon>
        <taxon>Channidae</taxon>
        <taxon>Channa</taxon>
    </lineage>
</organism>
<accession>A0A6G1QQM4</accession>
<dbReference type="EMBL" id="CM015731">
    <property type="protein sequence ID" value="KAF3704767.1"/>
    <property type="molecule type" value="Genomic_DNA"/>
</dbReference>
<evidence type="ECO:0000313" key="2">
    <source>
        <dbReference type="Proteomes" id="UP000503349"/>
    </source>
</evidence>
<gene>
    <name evidence="1" type="ORF">EXN66_Car020457</name>
</gene>
<protein>
    <submittedName>
        <fullName evidence="1">Uncharacterized protein</fullName>
    </submittedName>
</protein>